<sequence length="658" mass="74437">MNEQQRLQSTIPAGKKAEKDYSKYFENVYQSPSLKDAKKRGKEEVQIHRDFEIPESMKAIGKGHKFYIRTYGCQMNEHDTEVMAGILMSMGYEATHSTEDADIILLNTCAIRENAENKVFGEIGHLKPLKKRNPDVLIGVCGCMSQEEGVVNRILQKHQFIDMIFGTHNIHRLPNIIQDAMFGKERVVEVWSKEGDIIENLPKVRKGKIKGWVNIMYGCDKFCTYCIVPYTRGKERSRRPEDIIAEVRELARQGYQEVTLLGQNVNAYGKDLENMEYGLGDLMDDIRKIDIPRIRFTTSHPRDFDDRLIEVLAKGGNLMDHIHLPVQSGSTEVLKLMSRKYSREHYLELASKIKIAMPEASFTTDIIVGFPNETDEQFEDTLSLYREVGYDNAYTFIYSPREGTPAAKMIDNVPLEVKKERLQRLNALVNEMALEKNKAFVGKVVDVLVEGTSKNNEDVLAGYTTKNKLVNFVGPTSVIGKIIKVKITDAKTWSLNGEMIEEIVEVSKVMTHYTKEEIVARARELASMIANTEEVDFFKRAEALIHQNETVRNHINEIKALQKQAVNFEHYGKTEALKRVEEKITNLQEEVDAIPVVQEFQSSQVEVNDLLQLVANTISNTVTDQIIESTGGDVLRGETGAQIQASAGKSCGTGCGCH</sequence>
<accession>A0A917EN14</accession>
<evidence type="ECO:0000256" key="2">
    <source>
        <dbReference type="ARBA" id="ARBA00022485"/>
    </source>
</evidence>
<feature type="domain" description="Radical SAM core" evidence="14">
    <location>
        <begin position="205"/>
        <end position="435"/>
    </location>
</feature>
<dbReference type="PANTHER" id="PTHR43020:SF2">
    <property type="entry name" value="MITOCHONDRIAL TRNA METHYLTHIOTRANSFERASE CDK5RAP1"/>
    <property type="match status" value="1"/>
</dbReference>
<comment type="subunit">
    <text evidence="11">Monomer.</text>
</comment>
<comment type="function">
    <text evidence="1 11">Catalyzes the methylthiolation of N6-(dimethylallyl)adenosine (i(6)A), leading to the formation of 2-methylthio-N6-(dimethylallyl)adenosine (ms(2)i(6)A) at position 37 in tRNAs that read codons beginning with uridine.</text>
</comment>
<dbReference type="SFLD" id="SFLDG01082">
    <property type="entry name" value="B12-binding_domain_containing"/>
    <property type="match status" value="1"/>
</dbReference>
<dbReference type="EMBL" id="BMFK01000001">
    <property type="protein sequence ID" value="GGE64870.1"/>
    <property type="molecule type" value="Genomic_DNA"/>
</dbReference>
<keyword evidence="7 11" id="KW-0479">Metal-binding</keyword>
<evidence type="ECO:0000256" key="11">
    <source>
        <dbReference type="HAMAP-Rule" id="MF_01864"/>
    </source>
</evidence>
<dbReference type="NCBIfam" id="TIGR01574">
    <property type="entry name" value="miaB-methiolase"/>
    <property type="match status" value="1"/>
</dbReference>
<keyword evidence="2 11" id="KW-0004">4Fe-4S</keyword>
<dbReference type="InterPro" id="IPR002792">
    <property type="entry name" value="TRAM_dom"/>
</dbReference>
<dbReference type="Gene3D" id="3.80.30.20">
    <property type="entry name" value="tm_1862 like domain"/>
    <property type="match status" value="1"/>
</dbReference>
<dbReference type="InterPro" id="IPR005839">
    <property type="entry name" value="Methylthiotransferase"/>
</dbReference>
<feature type="binding site" evidence="11">
    <location>
        <position position="109"/>
    </location>
    <ligand>
        <name>[4Fe-4S] cluster</name>
        <dbReference type="ChEBI" id="CHEBI:49883"/>
        <label>1</label>
    </ligand>
</feature>
<feature type="domain" description="MTTase N-terminal" evidence="13">
    <location>
        <begin position="64"/>
        <end position="182"/>
    </location>
</feature>
<dbReference type="Proteomes" id="UP000605259">
    <property type="component" value="Unassembled WGS sequence"/>
</dbReference>
<dbReference type="Pfam" id="PF01938">
    <property type="entry name" value="TRAM"/>
    <property type="match status" value="1"/>
</dbReference>
<dbReference type="GO" id="GO:0051539">
    <property type="term" value="F:4 iron, 4 sulfur cluster binding"/>
    <property type="evidence" value="ECO:0007669"/>
    <property type="project" value="UniProtKB-UniRule"/>
</dbReference>
<feature type="binding site" evidence="11">
    <location>
        <position position="226"/>
    </location>
    <ligand>
        <name>[4Fe-4S] cluster</name>
        <dbReference type="ChEBI" id="CHEBI:49883"/>
        <label>2</label>
        <note>4Fe-4S-S-AdoMet</note>
    </ligand>
</feature>
<dbReference type="AlphaFoldDB" id="A0A917EN14"/>
<organism evidence="15 16">
    <name type="scientific">Priestia taiwanensis</name>
    <dbReference type="NCBI Taxonomy" id="1347902"/>
    <lineage>
        <taxon>Bacteria</taxon>
        <taxon>Bacillati</taxon>
        <taxon>Bacillota</taxon>
        <taxon>Bacilli</taxon>
        <taxon>Bacillales</taxon>
        <taxon>Bacillaceae</taxon>
        <taxon>Priestia</taxon>
    </lineage>
</organism>
<dbReference type="NCBIfam" id="TIGR00089">
    <property type="entry name" value="MiaB/RimO family radical SAM methylthiotransferase"/>
    <property type="match status" value="1"/>
</dbReference>
<evidence type="ECO:0000256" key="8">
    <source>
        <dbReference type="ARBA" id="ARBA00023004"/>
    </source>
</evidence>
<dbReference type="SUPFAM" id="SSF102114">
    <property type="entry name" value="Radical SAM enzymes"/>
    <property type="match status" value="1"/>
</dbReference>
<comment type="catalytic activity">
    <reaction evidence="11">
        <text>N(6)-dimethylallyladenosine(37) in tRNA + (sulfur carrier)-SH + AH2 + 2 S-adenosyl-L-methionine = 2-methylsulfanyl-N(6)-dimethylallyladenosine(37) in tRNA + (sulfur carrier)-H + 5'-deoxyadenosine + L-methionine + A + S-adenosyl-L-homocysteine + 2 H(+)</text>
        <dbReference type="Rhea" id="RHEA:37067"/>
        <dbReference type="Rhea" id="RHEA-COMP:10375"/>
        <dbReference type="Rhea" id="RHEA-COMP:10376"/>
        <dbReference type="Rhea" id="RHEA-COMP:14737"/>
        <dbReference type="Rhea" id="RHEA-COMP:14739"/>
        <dbReference type="ChEBI" id="CHEBI:13193"/>
        <dbReference type="ChEBI" id="CHEBI:15378"/>
        <dbReference type="ChEBI" id="CHEBI:17319"/>
        <dbReference type="ChEBI" id="CHEBI:17499"/>
        <dbReference type="ChEBI" id="CHEBI:29917"/>
        <dbReference type="ChEBI" id="CHEBI:57844"/>
        <dbReference type="ChEBI" id="CHEBI:57856"/>
        <dbReference type="ChEBI" id="CHEBI:59789"/>
        <dbReference type="ChEBI" id="CHEBI:64428"/>
        <dbReference type="ChEBI" id="CHEBI:74415"/>
        <dbReference type="ChEBI" id="CHEBI:74417"/>
        <dbReference type="EC" id="2.8.4.3"/>
    </reaction>
</comment>
<proteinExistence type="inferred from homology"/>
<evidence type="ECO:0000313" key="16">
    <source>
        <dbReference type="Proteomes" id="UP000605259"/>
    </source>
</evidence>
<dbReference type="EC" id="2.8.4.3" evidence="10 11"/>
<evidence type="ECO:0000259" key="12">
    <source>
        <dbReference type="PROSITE" id="PS50926"/>
    </source>
</evidence>
<evidence type="ECO:0000256" key="10">
    <source>
        <dbReference type="ARBA" id="ARBA00033765"/>
    </source>
</evidence>
<dbReference type="GO" id="GO:0035597">
    <property type="term" value="F:tRNA-2-methylthio-N(6)-dimethylallyladenosine(37) synthase activity"/>
    <property type="evidence" value="ECO:0007669"/>
    <property type="project" value="UniProtKB-EC"/>
</dbReference>
<dbReference type="PROSITE" id="PS51918">
    <property type="entry name" value="RADICAL_SAM"/>
    <property type="match status" value="1"/>
</dbReference>
<comment type="subcellular location">
    <subcellularLocation>
        <location evidence="11">Cytoplasm</location>
    </subcellularLocation>
</comment>
<dbReference type="GO" id="GO:0005829">
    <property type="term" value="C:cytosol"/>
    <property type="evidence" value="ECO:0007669"/>
    <property type="project" value="TreeGrafter"/>
</dbReference>
<keyword evidence="4 11" id="KW-0808">Transferase</keyword>
<dbReference type="CDD" id="cd01335">
    <property type="entry name" value="Radical_SAM"/>
    <property type="match status" value="1"/>
</dbReference>
<keyword evidence="9 11" id="KW-0411">Iron-sulfur</keyword>
<comment type="caution">
    <text evidence="15">The sequence shown here is derived from an EMBL/GenBank/DDBJ whole genome shotgun (WGS) entry which is preliminary data.</text>
</comment>
<dbReference type="InterPro" id="IPR007197">
    <property type="entry name" value="rSAM"/>
</dbReference>
<dbReference type="FunFam" id="3.40.50.12160:FF:000006">
    <property type="entry name" value="tRNA-2-methylthio-N(6)-dimethylallyladenosine synthase"/>
    <property type="match status" value="1"/>
</dbReference>
<dbReference type="Gene3D" id="3.40.50.12160">
    <property type="entry name" value="Methylthiotransferase, N-terminal domain"/>
    <property type="match status" value="1"/>
</dbReference>
<dbReference type="InterPro" id="IPR013848">
    <property type="entry name" value="Methylthiotransferase_N"/>
</dbReference>
<dbReference type="Pfam" id="PF04055">
    <property type="entry name" value="Radical_SAM"/>
    <property type="match status" value="1"/>
</dbReference>
<dbReference type="SFLD" id="SFLDG01061">
    <property type="entry name" value="methylthiotransferase"/>
    <property type="match status" value="1"/>
</dbReference>
<evidence type="ECO:0000256" key="4">
    <source>
        <dbReference type="ARBA" id="ARBA00022679"/>
    </source>
</evidence>
<dbReference type="SMART" id="SM00729">
    <property type="entry name" value="Elp3"/>
    <property type="match status" value="1"/>
</dbReference>
<dbReference type="GO" id="GO:0046872">
    <property type="term" value="F:metal ion binding"/>
    <property type="evidence" value="ECO:0007669"/>
    <property type="project" value="UniProtKB-KW"/>
</dbReference>
<evidence type="ECO:0000256" key="9">
    <source>
        <dbReference type="ARBA" id="ARBA00023014"/>
    </source>
</evidence>
<keyword evidence="6 11" id="KW-0819">tRNA processing</keyword>
<reference evidence="15" key="1">
    <citation type="journal article" date="2014" name="Int. J. Syst. Evol. Microbiol.">
        <title>Complete genome sequence of Corynebacterium casei LMG S-19264T (=DSM 44701T), isolated from a smear-ripened cheese.</title>
        <authorList>
            <consortium name="US DOE Joint Genome Institute (JGI-PGF)"/>
            <person name="Walter F."/>
            <person name="Albersmeier A."/>
            <person name="Kalinowski J."/>
            <person name="Ruckert C."/>
        </authorList>
    </citation>
    <scope>NUCLEOTIDE SEQUENCE</scope>
    <source>
        <strain evidence="15">CGMCC 1.12698</strain>
    </source>
</reference>
<feature type="binding site" evidence="11">
    <location>
        <position position="73"/>
    </location>
    <ligand>
        <name>[4Fe-4S] cluster</name>
        <dbReference type="ChEBI" id="CHEBI:49883"/>
        <label>1</label>
    </ligand>
</feature>
<reference evidence="15" key="2">
    <citation type="submission" date="2020-09" db="EMBL/GenBank/DDBJ databases">
        <authorList>
            <person name="Sun Q."/>
            <person name="Zhou Y."/>
        </authorList>
    </citation>
    <scope>NUCLEOTIDE SEQUENCE</scope>
    <source>
        <strain evidence="15">CGMCC 1.12698</strain>
    </source>
</reference>
<name>A0A917EN14_9BACI</name>
<comment type="cofactor">
    <cofactor evidence="11">
        <name>[4Fe-4S] cluster</name>
        <dbReference type="ChEBI" id="CHEBI:49883"/>
    </cofactor>
    <text evidence="11">Binds 2 [4Fe-4S] clusters. One cluster is coordinated with 3 cysteines and an exchangeable S-adenosyl-L-methionine.</text>
</comment>
<feature type="domain" description="TRAM" evidence="12">
    <location>
        <begin position="438"/>
        <end position="501"/>
    </location>
</feature>
<comment type="similarity">
    <text evidence="11">Belongs to the methylthiotransferase family. MiaB subfamily.</text>
</comment>
<dbReference type="SUPFAM" id="SSF158622">
    <property type="entry name" value="YheA/YmcA-like"/>
    <property type="match status" value="1"/>
</dbReference>
<evidence type="ECO:0000256" key="3">
    <source>
        <dbReference type="ARBA" id="ARBA00022490"/>
    </source>
</evidence>
<keyword evidence="16" id="KW-1185">Reference proteome</keyword>
<dbReference type="SFLD" id="SFLDS00029">
    <property type="entry name" value="Radical_SAM"/>
    <property type="match status" value="1"/>
</dbReference>
<dbReference type="FunFam" id="3.80.30.20:FF:000001">
    <property type="entry name" value="tRNA-2-methylthio-N(6)-dimethylallyladenosine synthase 2"/>
    <property type="match status" value="1"/>
</dbReference>
<dbReference type="InterPro" id="IPR006463">
    <property type="entry name" value="MiaB_methiolase"/>
</dbReference>
<evidence type="ECO:0000256" key="5">
    <source>
        <dbReference type="ARBA" id="ARBA00022691"/>
    </source>
</evidence>
<dbReference type="InterPro" id="IPR023378">
    <property type="entry name" value="YheA/YmcA-like_dom_sf"/>
</dbReference>
<evidence type="ECO:0000256" key="7">
    <source>
        <dbReference type="ARBA" id="ARBA00022723"/>
    </source>
</evidence>
<dbReference type="Pfam" id="PF00919">
    <property type="entry name" value="UPF0004"/>
    <property type="match status" value="1"/>
</dbReference>
<dbReference type="InterPro" id="IPR058240">
    <property type="entry name" value="rSAM_sf"/>
</dbReference>
<feature type="binding site" evidence="11">
    <location>
        <position position="219"/>
    </location>
    <ligand>
        <name>[4Fe-4S] cluster</name>
        <dbReference type="ChEBI" id="CHEBI:49883"/>
        <label>2</label>
        <note>4Fe-4S-S-AdoMet</note>
    </ligand>
</feature>
<dbReference type="InterPro" id="IPR020612">
    <property type="entry name" value="Methylthiotransferase_CS"/>
</dbReference>
<evidence type="ECO:0000259" key="14">
    <source>
        <dbReference type="PROSITE" id="PS51918"/>
    </source>
</evidence>
<dbReference type="Pfam" id="PF06133">
    <property type="entry name" value="Com_YlbF"/>
    <property type="match status" value="1"/>
</dbReference>
<evidence type="ECO:0000256" key="1">
    <source>
        <dbReference type="ARBA" id="ARBA00003234"/>
    </source>
</evidence>
<evidence type="ECO:0000313" key="15">
    <source>
        <dbReference type="EMBL" id="GGE64870.1"/>
    </source>
</evidence>
<dbReference type="InterPro" id="IPR023404">
    <property type="entry name" value="rSAM_horseshoe"/>
</dbReference>
<feature type="binding site" evidence="11">
    <location>
        <position position="223"/>
    </location>
    <ligand>
        <name>[4Fe-4S] cluster</name>
        <dbReference type="ChEBI" id="CHEBI:49883"/>
        <label>2</label>
        <note>4Fe-4S-S-AdoMet</note>
    </ligand>
</feature>
<dbReference type="HAMAP" id="MF_01864">
    <property type="entry name" value="tRNA_metthiotr_MiaB"/>
    <property type="match status" value="1"/>
</dbReference>
<keyword evidence="8 11" id="KW-0408">Iron</keyword>
<dbReference type="InterPro" id="IPR038135">
    <property type="entry name" value="Methylthiotransferase_N_sf"/>
</dbReference>
<keyword evidence="5 11" id="KW-0949">S-adenosyl-L-methionine</keyword>
<dbReference type="Gene3D" id="1.20.1500.10">
    <property type="entry name" value="YheA/YmcA-like"/>
    <property type="match status" value="1"/>
</dbReference>
<dbReference type="PANTHER" id="PTHR43020">
    <property type="entry name" value="CDK5 REGULATORY SUBUNIT-ASSOCIATED PROTEIN 1"/>
    <property type="match status" value="1"/>
</dbReference>
<evidence type="ECO:0000259" key="13">
    <source>
        <dbReference type="PROSITE" id="PS51449"/>
    </source>
</evidence>
<gene>
    <name evidence="11 15" type="primary">miaB</name>
    <name evidence="15" type="ORF">GCM10007140_13860</name>
</gene>
<dbReference type="SFLD" id="SFLDF00273">
    <property type="entry name" value="(dimethylallyl)adenosine_tRNA"/>
    <property type="match status" value="1"/>
</dbReference>
<dbReference type="PROSITE" id="PS01278">
    <property type="entry name" value="MTTASE_RADICAL"/>
    <property type="match status" value="1"/>
</dbReference>
<dbReference type="PROSITE" id="PS50926">
    <property type="entry name" value="TRAM"/>
    <property type="match status" value="1"/>
</dbReference>
<keyword evidence="3 11" id="KW-0963">Cytoplasm</keyword>
<dbReference type="InterPro" id="IPR010368">
    <property type="entry name" value="Com_YlbF"/>
</dbReference>
<dbReference type="PROSITE" id="PS51449">
    <property type="entry name" value="MTTASE_N"/>
    <property type="match status" value="1"/>
</dbReference>
<dbReference type="InterPro" id="IPR006638">
    <property type="entry name" value="Elp3/MiaA/NifB-like_rSAM"/>
</dbReference>
<feature type="binding site" evidence="11">
    <location>
        <position position="143"/>
    </location>
    <ligand>
        <name>[4Fe-4S] cluster</name>
        <dbReference type="ChEBI" id="CHEBI:49883"/>
        <label>1</label>
    </ligand>
</feature>
<evidence type="ECO:0000256" key="6">
    <source>
        <dbReference type="ARBA" id="ARBA00022694"/>
    </source>
</evidence>
<protein>
    <recommendedName>
        <fullName evidence="10 11">tRNA-2-methylthio-N(6)-dimethylallyladenosine synthase</fullName>
        <ecNumber evidence="10 11">2.8.4.3</ecNumber>
    </recommendedName>
    <alternativeName>
        <fullName evidence="11">(Dimethylallyl)adenosine tRNA methylthiotransferase MiaB</fullName>
    </alternativeName>
    <alternativeName>
        <fullName evidence="11">tRNA-i(6)A37 methylthiotransferase</fullName>
    </alternativeName>
</protein>